<gene>
    <name evidence="1" type="ORF">BH720_012735</name>
</gene>
<evidence type="ECO:0000313" key="2">
    <source>
        <dbReference type="Proteomes" id="UP000095472"/>
    </source>
</evidence>
<dbReference type="Proteomes" id="UP000095472">
    <property type="component" value="Chromosome"/>
</dbReference>
<dbReference type="EMBL" id="CP182909">
    <property type="protein sequence ID" value="XPM66190.1"/>
    <property type="molecule type" value="Genomic_DNA"/>
</dbReference>
<evidence type="ECO:0000313" key="1">
    <source>
        <dbReference type="EMBL" id="XPM66190.1"/>
    </source>
</evidence>
<accession>A0ACD5GZ14</accession>
<protein>
    <submittedName>
        <fullName evidence="1">Uncharacterized protein</fullName>
    </submittedName>
</protein>
<organism evidence="1 2">
    <name type="scientific">Desertifilum tharense IPPAS B-1220</name>
    <dbReference type="NCBI Taxonomy" id="1781255"/>
    <lineage>
        <taxon>Bacteria</taxon>
        <taxon>Bacillati</taxon>
        <taxon>Cyanobacteriota</taxon>
        <taxon>Cyanophyceae</taxon>
        <taxon>Desertifilales</taxon>
        <taxon>Desertifilaceae</taxon>
        <taxon>Desertifilum</taxon>
    </lineage>
</organism>
<reference evidence="1 2" key="1">
    <citation type="journal article" date="2016" name="Genome Announc.">
        <title>Draft Genome Sequence of the Thermotolerant Cyanobacterium Desertifilum sp. IPPAS B-1220.</title>
        <authorList>
            <person name="Mironov K.S."/>
            <person name="Sinetova M.A."/>
            <person name="Bolatkhan K."/>
            <person name="Zayadan B.K."/>
            <person name="Ustinova V.V."/>
            <person name="Kupriyanova E.V."/>
            <person name="Skrypnik A.N."/>
            <person name="Gogoleva N.E."/>
            <person name="Gogolev Y.V."/>
            <person name="Los D.A."/>
        </authorList>
    </citation>
    <scope>NUCLEOTIDE SEQUENCE [LARGE SCALE GENOMIC DNA]</scope>
    <source>
        <strain evidence="1 2">IPPAS B-1220</strain>
    </source>
</reference>
<sequence>MQVLSLSSLQMKPAEQENEGVSSVPVSLFQSGQFLSITEDSPGGLILLKDFYADFAGSGAAVGGTFDIQCQFVYVAGVVRFNVPETYEERQTAFKNRINYIKKLEQIALEPSSPHRSRLMKLQLAEWVGIEEAKKIPTELIAKLAGLHPVQKRWRSQ</sequence>
<name>A0ACD5GZ14_9CYAN</name>
<proteinExistence type="predicted"/>
<keyword evidence="2" id="KW-1185">Reference proteome</keyword>